<dbReference type="RefSeq" id="XP_011134558.1">
    <property type="nucleotide sequence ID" value="XM_011136256.1"/>
</dbReference>
<dbReference type="AlphaFoldDB" id="A0A023B8C1"/>
<proteinExistence type="predicted"/>
<organism evidence="1 2">
    <name type="scientific">Gregarina niphandrodes</name>
    <name type="common">Septate eugregarine</name>
    <dbReference type="NCBI Taxonomy" id="110365"/>
    <lineage>
        <taxon>Eukaryota</taxon>
        <taxon>Sar</taxon>
        <taxon>Alveolata</taxon>
        <taxon>Apicomplexa</taxon>
        <taxon>Conoidasida</taxon>
        <taxon>Gregarinasina</taxon>
        <taxon>Eugregarinorida</taxon>
        <taxon>Gregarinidae</taxon>
        <taxon>Gregarina</taxon>
    </lineage>
</organism>
<dbReference type="EMBL" id="AFNH02000467">
    <property type="protein sequence ID" value="EZG68680.1"/>
    <property type="molecule type" value="Genomic_DNA"/>
</dbReference>
<protein>
    <submittedName>
        <fullName evidence="1">Uncharacterized protein</fullName>
    </submittedName>
</protein>
<dbReference type="GeneID" id="22912261"/>
<evidence type="ECO:0000313" key="1">
    <source>
        <dbReference type="EMBL" id="EZG68680.1"/>
    </source>
</evidence>
<comment type="caution">
    <text evidence="1">The sequence shown here is derived from an EMBL/GenBank/DDBJ whole genome shotgun (WGS) entry which is preliminary data.</text>
</comment>
<sequence>MTFGVNDKRVDFVQAFQSLPVDGNLGRLLVDACRLFEDMPDVVVGLENEVHDDLSDEALKELHAEFNAGTDFCFHVLKTVRDCAFVLDQVMCEQFTKHDARLIRWLDRFDYQVEQDECVFMFDRGRRGYPRLSRERREKRLDEWRARLVRRVSKYEKAKKKWIEAKEEIVKEEIVKEENTVDNYILDPEEEYDSDDSDDGAEGMRLWLYGSHLRTENRIPKESKFVLRKLIRYPFNKTEHIKTCSIPFYSPALPQNVVDPNAWTKAEVALDNLAPTHRPTEAEAECGVWKASEPLSNFATKQMLHGLDSMADLVLRG</sequence>
<dbReference type="Proteomes" id="UP000019763">
    <property type="component" value="Unassembled WGS sequence"/>
</dbReference>
<reference evidence="1" key="1">
    <citation type="submission" date="2013-12" db="EMBL/GenBank/DDBJ databases">
        <authorList>
            <person name="Omoto C.K."/>
            <person name="Sibley D."/>
            <person name="Venepally P."/>
            <person name="Hadjithomas M."/>
            <person name="Karamycheva S."/>
            <person name="Brunk B."/>
            <person name="Roos D."/>
            <person name="Caler E."/>
            <person name="Lorenzi H."/>
        </authorList>
    </citation>
    <scope>NUCLEOTIDE SEQUENCE</scope>
</reference>
<dbReference type="VEuPathDB" id="CryptoDB:GNI_061680"/>
<accession>A0A023B8C1</accession>
<name>A0A023B8C1_GRENI</name>
<evidence type="ECO:0000313" key="2">
    <source>
        <dbReference type="Proteomes" id="UP000019763"/>
    </source>
</evidence>
<gene>
    <name evidence="1" type="ORF">GNI_061680</name>
</gene>
<keyword evidence="2" id="KW-1185">Reference proteome</keyword>